<proteinExistence type="inferred from homology"/>
<accession>A0A4D6WQ49</accession>
<dbReference type="PANTHER" id="PTHR39638">
    <property type="entry name" value="YCF35"/>
    <property type="match status" value="1"/>
</dbReference>
<evidence type="ECO:0000256" key="2">
    <source>
        <dbReference type="ARBA" id="ARBA00009068"/>
    </source>
</evidence>
<dbReference type="AlphaFoldDB" id="A0A4D6WQ49"/>
<dbReference type="PANTHER" id="PTHR39638:SF2">
    <property type="entry name" value="YCF35"/>
    <property type="match status" value="1"/>
</dbReference>
<dbReference type="InterPro" id="IPR009666">
    <property type="entry name" value="Uncharacterised_Ycf35"/>
</dbReference>
<keyword evidence="4 5" id="KW-0934">Plastid</keyword>
<evidence type="ECO:0000256" key="4">
    <source>
        <dbReference type="ARBA" id="ARBA00022640"/>
    </source>
</evidence>
<reference evidence="5" key="2">
    <citation type="submission" date="2019-04" db="EMBL/GenBank/DDBJ databases">
        <authorList>
            <person name="Pasella M."/>
        </authorList>
    </citation>
    <scope>NUCLEOTIDE SEQUENCE</scope>
    <source>
        <strain evidence="5">PD2952</strain>
    </source>
</reference>
<dbReference type="GO" id="GO:0009536">
    <property type="term" value="C:plastid"/>
    <property type="evidence" value="ECO:0007669"/>
    <property type="project" value="UniProtKB-SubCell"/>
</dbReference>
<sequence length="132" mass="15708">MSHLSKISTRIFDVEILKKTLEDLGLTYKSDEKYKDADNNCYDVNLLVFSDKRFDEPLFGFVYDRNERDYTLVTDMYFWYLDISLDFFMEKLHQLYALNVIIKQTTSDGFQPISTLNKQDGTMQLVVQRWSN</sequence>
<comment type="subcellular location">
    <subcellularLocation>
        <location evidence="1">Plastid</location>
    </subcellularLocation>
</comment>
<evidence type="ECO:0000313" key="5">
    <source>
        <dbReference type="EMBL" id="QCI05506.1"/>
    </source>
</evidence>
<organism evidence="5">
    <name type="scientific">Crouania attenuata</name>
    <dbReference type="NCBI Taxonomy" id="42002"/>
    <lineage>
        <taxon>Eukaryota</taxon>
        <taxon>Rhodophyta</taxon>
        <taxon>Florideophyceae</taxon>
        <taxon>Rhodymeniophycidae</taxon>
        <taxon>Ceramiales</taxon>
        <taxon>Callithamniaceae</taxon>
        <taxon>Crouania</taxon>
    </lineage>
</organism>
<geneLocation type="plastid" evidence="5"/>
<evidence type="ECO:0000256" key="1">
    <source>
        <dbReference type="ARBA" id="ARBA00004474"/>
    </source>
</evidence>
<comment type="similarity">
    <text evidence="2">Belongs to the ycf35 family.</text>
</comment>
<gene>
    <name evidence="5" type="primary">ycf35</name>
</gene>
<evidence type="ECO:0000256" key="3">
    <source>
        <dbReference type="ARBA" id="ARBA00021585"/>
    </source>
</evidence>
<protein>
    <recommendedName>
        <fullName evidence="3">Uncharacterized protein ycf35</fullName>
    </recommendedName>
</protein>
<name>A0A4D6WQ49_9FLOR</name>
<reference evidence="5" key="1">
    <citation type="journal article" date="2019" name="Mol. Phylogenet. Evol.">
        <title>Morphological evolution and classification of the red algal order Ceramiales inferred using plastid phylogenomics.</title>
        <authorList>
            <person name="Diaz-Tapia P."/>
            <person name="Pasella M.M."/>
            <person name="Verbruggen H."/>
            <person name="Maggs C.A."/>
        </authorList>
    </citation>
    <scope>NUCLEOTIDE SEQUENCE</scope>
    <source>
        <strain evidence="5">PD2952</strain>
    </source>
</reference>
<dbReference type="Pfam" id="PF06868">
    <property type="entry name" value="DUF1257"/>
    <property type="match status" value="1"/>
</dbReference>
<dbReference type="EMBL" id="MK814632">
    <property type="protein sequence ID" value="QCI05506.1"/>
    <property type="molecule type" value="Genomic_DNA"/>
</dbReference>